<dbReference type="GO" id="GO:0005815">
    <property type="term" value="C:microtubule organizing center"/>
    <property type="evidence" value="ECO:0007669"/>
    <property type="project" value="TreeGrafter"/>
</dbReference>
<dbReference type="AlphaFoldDB" id="A0A818BT62"/>
<evidence type="ECO:0008006" key="5">
    <source>
        <dbReference type="Google" id="ProtNLM"/>
    </source>
</evidence>
<gene>
    <name evidence="3" type="ORF">LUA448_LOCUS19377</name>
</gene>
<dbReference type="PANTHER" id="PTHR18950:SF0">
    <property type="entry name" value="PROGESTERONE IMMUNOMODULATORY BINDING FACTOR 1"/>
    <property type="match status" value="1"/>
</dbReference>
<name>A0A818BT62_9BILA</name>
<evidence type="ECO:0000313" key="3">
    <source>
        <dbReference type="EMBL" id="CAF3420411.1"/>
    </source>
</evidence>
<feature type="coiled-coil region" evidence="1">
    <location>
        <begin position="484"/>
        <end position="560"/>
    </location>
</feature>
<dbReference type="GO" id="GO:0060271">
    <property type="term" value="P:cilium assembly"/>
    <property type="evidence" value="ECO:0007669"/>
    <property type="project" value="TreeGrafter"/>
</dbReference>
<dbReference type="PANTHER" id="PTHR18950">
    <property type="entry name" value="PROGESTERONE-INDUCED BLOCKING FACTOR 1"/>
    <property type="match status" value="1"/>
</dbReference>
<sequence length="791" mass="93771">MKTFITKNKKCCKYLQDSSPTGGGGLGQRTNDFDGLTSTPTTNRENLDNNKHVMKNIIETKKLQRAIQILKIELNQRDLLIQNQKIHYEEKCEDLQEKLADMTYQRQLLQTKIDSQLQIDRNLALRSQDEVRQQLSQIMERQHQLEDVNKRLISKSNEVRHNLHNKILPTDEEYRILKSINMNSEKMALNDFIMIKFYETVRPLEIEIENLRRTQNILDSQLAATGQDLIQAQKVLDEERRTNHVVHMQLQKTASELNEYKNLSEQLDFKKQNYDRVKAERDQYERRVVELDRQITQDELQIQTQIKEKENLLLQLAELRQEVTVLRQDKEYLTRQYNDIQQKYYSAEEKISILEASLDETKRAKEILYEKHISTRDAYKTEYENKLAAELEQLRSKTTLEIDKLRESTKEMYDRENRTFQHARDEAITERDRHIQLERDLQRKYDELLNEYRQYQSTNEVRLGELQSELKLKTFELDRLQLLYEENLKSLKTTQVEIEKLQKKNDLIQKEYFNLQVQSDRRLMEVDTELNEKRTKLQVYEKVEQELDEVVMQAAQVENDADANKVLFSYGYGASLPTSAKRRLQHSVHLAKRVIQLEQANTSLRLELDRERKKKNDTQQELENANRILDQAQQPYDFLIATVRNKDVQLKKIHDTIEQLEKQLRESENERQSLTKTNNQLTKDIEKLLEYQEPLKVMKTVIMNLQHQDPQKATHRSPSPPLNIKYRSLTPPTHQSRRSVGFVEQFDQHHNPPPTVFTSTSHAKSSPTKVIRGPPASQQGKYRKIYKVTNN</sequence>
<feature type="region of interest" description="Disordered" evidence="2">
    <location>
        <begin position="708"/>
        <end position="781"/>
    </location>
</feature>
<organism evidence="3 4">
    <name type="scientific">Rotaria socialis</name>
    <dbReference type="NCBI Taxonomy" id="392032"/>
    <lineage>
        <taxon>Eukaryota</taxon>
        <taxon>Metazoa</taxon>
        <taxon>Spiralia</taxon>
        <taxon>Gnathifera</taxon>
        <taxon>Rotifera</taxon>
        <taxon>Eurotatoria</taxon>
        <taxon>Bdelloidea</taxon>
        <taxon>Philodinida</taxon>
        <taxon>Philodinidae</taxon>
        <taxon>Rotaria</taxon>
    </lineage>
</organism>
<protein>
    <recommendedName>
        <fullName evidence="5">Progesterone-induced-blocking factor 1</fullName>
    </recommendedName>
</protein>
<feature type="coiled-coil region" evidence="1">
    <location>
        <begin position="85"/>
        <end position="112"/>
    </location>
</feature>
<dbReference type="Proteomes" id="UP000663833">
    <property type="component" value="Unassembled WGS sequence"/>
</dbReference>
<reference evidence="3" key="1">
    <citation type="submission" date="2021-02" db="EMBL/GenBank/DDBJ databases">
        <authorList>
            <person name="Nowell W R."/>
        </authorList>
    </citation>
    <scope>NUCLEOTIDE SEQUENCE</scope>
</reference>
<dbReference type="EMBL" id="CAJNYD010002453">
    <property type="protein sequence ID" value="CAF3420411.1"/>
    <property type="molecule type" value="Genomic_DNA"/>
</dbReference>
<proteinExistence type="predicted"/>
<feature type="region of interest" description="Disordered" evidence="2">
    <location>
        <begin position="22"/>
        <end position="46"/>
    </location>
</feature>
<evidence type="ECO:0000256" key="2">
    <source>
        <dbReference type="SAM" id="MobiDB-lite"/>
    </source>
</evidence>
<accession>A0A818BT62</accession>
<feature type="coiled-coil region" evidence="1">
    <location>
        <begin position="260"/>
        <end position="336"/>
    </location>
</feature>
<keyword evidence="1" id="KW-0175">Coiled coil</keyword>
<feature type="coiled-coil region" evidence="1">
    <location>
        <begin position="388"/>
        <end position="458"/>
    </location>
</feature>
<evidence type="ECO:0000256" key="1">
    <source>
        <dbReference type="SAM" id="Coils"/>
    </source>
</evidence>
<feature type="compositionally biased region" description="Polar residues" evidence="2">
    <location>
        <begin position="756"/>
        <end position="768"/>
    </location>
</feature>
<comment type="caution">
    <text evidence="3">The sequence shown here is derived from an EMBL/GenBank/DDBJ whole genome shotgun (WGS) entry which is preliminary data.</text>
</comment>
<dbReference type="InterPro" id="IPR026205">
    <property type="entry name" value="PIBF1"/>
</dbReference>
<evidence type="ECO:0000313" key="4">
    <source>
        <dbReference type="Proteomes" id="UP000663833"/>
    </source>
</evidence>
<feature type="coiled-coil region" evidence="1">
    <location>
        <begin position="594"/>
        <end position="691"/>
    </location>
</feature>